<evidence type="ECO:0000256" key="1">
    <source>
        <dbReference type="ARBA" id="ARBA00022553"/>
    </source>
</evidence>
<gene>
    <name evidence="9" type="ORF">FDZ14_00170</name>
</gene>
<protein>
    <submittedName>
        <fullName evidence="9">GHKL domain-containing protein</fullName>
    </submittedName>
</protein>
<evidence type="ECO:0000259" key="8">
    <source>
        <dbReference type="PROSITE" id="PS50109"/>
    </source>
</evidence>
<dbReference type="PANTHER" id="PTHR40448:SF1">
    <property type="entry name" value="TWO-COMPONENT SENSOR HISTIDINE KINASE"/>
    <property type="match status" value="1"/>
</dbReference>
<feature type="transmembrane region" description="Helical" evidence="7">
    <location>
        <begin position="155"/>
        <end position="173"/>
    </location>
</feature>
<feature type="transmembrane region" description="Helical" evidence="7">
    <location>
        <begin position="54"/>
        <end position="73"/>
    </location>
</feature>
<evidence type="ECO:0000313" key="10">
    <source>
        <dbReference type="Proteomes" id="UP000501076"/>
    </source>
</evidence>
<dbReference type="InterPro" id="IPR003594">
    <property type="entry name" value="HATPase_dom"/>
</dbReference>
<evidence type="ECO:0000256" key="5">
    <source>
        <dbReference type="ARBA" id="ARBA00022840"/>
    </source>
</evidence>
<sequence length="421" mass="48495">MVTFILTILENIIVVIFLLVLVGKRKNLNTKNIVGFIILYSFFTTITYNYIDNIYFRITFNLICQVIGMRYILSLRPKASIYLSLLASTFQMLVEMIAYIIIIRVDNIFGYEPSKISLAVLFYVLFSTITVLLYKKKVKLNFLFLENINSFSLKLVFIISLLQIMITCVIFFTNHITSLAAGLMLILIVSMVIIIIYLMREQYQKVLEKSDEAYLKHLEQLIQSIRAQRHDHMNHLHVISNLLHAKNYEETENYINELNSKIEMDYSLLNIRHPSLMALLQTKIEFAKISKIKFDINVKESVSGISIKSYELIQVVGNIIDNAFDAELASATENKEVTLTIDKLLNSMLIISINNINSFISSSQTQNIFFQGYSLKENHKGIGLFTVANILKKNKSYVEIESNVEHGTTFYVFIPYTIKGD</sequence>
<evidence type="ECO:0000313" key="9">
    <source>
        <dbReference type="EMBL" id="QJX74665.1"/>
    </source>
</evidence>
<keyword evidence="7" id="KW-1133">Transmembrane helix</keyword>
<dbReference type="GO" id="GO:0042802">
    <property type="term" value="F:identical protein binding"/>
    <property type="evidence" value="ECO:0007669"/>
    <property type="project" value="TreeGrafter"/>
</dbReference>
<keyword evidence="7" id="KW-0472">Membrane</keyword>
<dbReference type="GO" id="GO:0000155">
    <property type="term" value="F:phosphorelay sensor kinase activity"/>
    <property type="evidence" value="ECO:0007669"/>
    <property type="project" value="InterPro"/>
</dbReference>
<dbReference type="GO" id="GO:0005524">
    <property type="term" value="F:ATP binding"/>
    <property type="evidence" value="ECO:0007669"/>
    <property type="project" value="UniProtKB-KW"/>
</dbReference>
<dbReference type="Gene3D" id="3.30.565.10">
    <property type="entry name" value="Histidine kinase-like ATPase, C-terminal domain"/>
    <property type="match status" value="1"/>
</dbReference>
<organism evidence="9 10">
    <name type="scientific">Priestia megaterium</name>
    <name type="common">Bacillus megaterium</name>
    <dbReference type="NCBI Taxonomy" id="1404"/>
    <lineage>
        <taxon>Bacteria</taxon>
        <taxon>Bacillati</taxon>
        <taxon>Bacillota</taxon>
        <taxon>Bacilli</taxon>
        <taxon>Bacillales</taxon>
        <taxon>Bacillaceae</taxon>
        <taxon>Priestia</taxon>
    </lineage>
</organism>
<dbReference type="PANTHER" id="PTHR40448">
    <property type="entry name" value="TWO-COMPONENT SENSOR HISTIDINE KINASE"/>
    <property type="match status" value="1"/>
</dbReference>
<geneLocation type="plasmid" evidence="10">
    <name>pfdu301e</name>
</geneLocation>
<feature type="transmembrane region" description="Helical" evidence="7">
    <location>
        <begin position="6"/>
        <end position="23"/>
    </location>
</feature>
<evidence type="ECO:0000256" key="2">
    <source>
        <dbReference type="ARBA" id="ARBA00022679"/>
    </source>
</evidence>
<reference evidence="9 10" key="1">
    <citation type="submission" date="2019-10" db="EMBL/GenBank/DDBJ databases">
        <title>Complete genome sequences for adaption low water activity.</title>
        <authorList>
            <person name="Zhao L."/>
            <person name="Zhong J."/>
        </authorList>
    </citation>
    <scope>NUCLEOTIDE SEQUENCE [LARGE SCALE GENOMIC DNA]</scope>
    <source>
        <strain evidence="9 10">FDU301</strain>
        <plasmid evidence="10">pfdu301e</plasmid>
    </source>
</reference>
<dbReference type="Pfam" id="PF02518">
    <property type="entry name" value="HATPase_c"/>
    <property type="match status" value="1"/>
</dbReference>
<feature type="transmembrane region" description="Helical" evidence="7">
    <location>
        <begin position="30"/>
        <end position="48"/>
    </location>
</feature>
<keyword evidence="4" id="KW-0418">Kinase</keyword>
<feature type="transmembrane region" description="Helical" evidence="7">
    <location>
        <begin position="179"/>
        <end position="199"/>
    </location>
</feature>
<keyword evidence="3" id="KW-0547">Nucleotide-binding</keyword>
<keyword evidence="5" id="KW-0067">ATP-binding</keyword>
<dbReference type="RefSeq" id="WP_171776387.1">
    <property type="nucleotide sequence ID" value="NZ_CP045267.1"/>
</dbReference>
<dbReference type="SUPFAM" id="SSF55874">
    <property type="entry name" value="ATPase domain of HSP90 chaperone/DNA topoisomerase II/histidine kinase"/>
    <property type="match status" value="1"/>
</dbReference>
<dbReference type="Gene3D" id="1.10.287.130">
    <property type="match status" value="1"/>
</dbReference>
<name>A0A6M6DTR2_PRIMG</name>
<dbReference type="Pfam" id="PF14689">
    <property type="entry name" value="SPOB_a"/>
    <property type="match status" value="1"/>
</dbReference>
<dbReference type="PROSITE" id="PS50109">
    <property type="entry name" value="HIS_KIN"/>
    <property type="match status" value="1"/>
</dbReference>
<dbReference type="AlphaFoldDB" id="A0A6M6DTR2"/>
<evidence type="ECO:0000256" key="7">
    <source>
        <dbReference type="SAM" id="Phobius"/>
    </source>
</evidence>
<feature type="transmembrane region" description="Helical" evidence="7">
    <location>
        <begin position="80"/>
        <end position="104"/>
    </location>
</feature>
<keyword evidence="6" id="KW-0902">Two-component regulatory system</keyword>
<dbReference type="EMBL" id="CP045267">
    <property type="protein sequence ID" value="QJX74665.1"/>
    <property type="molecule type" value="Genomic_DNA"/>
</dbReference>
<feature type="transmembrane region" description="Helical" evidence="7">
    <location>
        <begin position="116"/>
        <end position="134"/>
    </location>
</feature>
<feature type="domain" description="Histidine kinase" evidence="8">
    <location>
        <begin position="249"/>
        <end position="418"/>
    </location>
</feature>
<keyword evidence="1" id="KW-0597">Phosphoprotein</keyword>
<keyword evidence="2" id="KW-0808">Transferase</keyword>
<evidence type="ECO:0000256" key="4">
    <source>
        <dbReference type="ARBA" id="ARBA00022777"/>
    </source>
</evidence>
<evidence type="ECO:0000256" key="3">
    <source>
        <dbReference type="ARBA" id="ARBA00022741"/>
    </source>
</evidence>
<proteinExistence type="predicted"/>
<dbReference type="InterPro" id="IPR039506">
    <property type="entry name" value="SPOB_a"/>
</dbReference>
<keyword evidence="9" id="KW-0614">Plasmid</keyword>
<dbReference type="InterPro" id="IPR016120">
    <property type="entry name" value="Sig_transdc_His_kin_SpoOB"/>
</dbReference>
<dbReference type="Proteomes" id="UP000501076">
    <property type="component" value="Plasmid pFDU301E"/>
</dbReference>
<evidence type="ECO:0000256" key="6">
    <source>
        <dbReference type="ARBA" id="ARBA00023012"/>
    </source>
</evidence>
<accession>A0A6M6DTR2</accession>
<dbReference type="InterPro" id="IPR036890">
    <property type="entry name" value="HATPase_C_sf"/>
</dbReference>
<keyword evidence="7" id="KW-0812">Transmembrane</keyword>
<dbReference type="InterPro" id="IPR005467">
    <property type="entry name" value="His_kinase_dom"/>
</dbReference>
<dbReference type="SUPFAM" id="SSF55890">
    <property type="entry name" value="Sporulation response regulatory protein Spo0B"/>
    <property type="match status" value="1"/>
</dbReference>